<evidence type="ECO:0000256" key="8">
    <source>
        <dbReference type="ARBA" id="ARBA00023163"/>
    </source>
</evidence>
<accession>A0ABN2AAP1</accession>
<evidence type="ECO:0000313" key="15">
    <source>
        <dbReference type="EMBL" id="GAA1514166.1"/>
    </source>
</evidence>
<gene>
    <name evidence="15" type="ORF">GCM10009788_18180</name>
</gene>
<feature type="transmembrane region" description="Helical" evidence="12">
    <location>
        <begin position="100"/>
        <end position="119"/>
    </location>
</feature>
<reference evidence="15 16" key="1">
    <citation type="journal article" date="2019" name="Int. J. Syst. Evol. Microbiol.">
        <title>The Global Catalogue of Microorganisms (GCM) 10K type strain sequencing project: providing services to taxonomists for standard genome sequencing and annotation.</title>
        <authorList>
            <consortium name="The Broad Institute Genomics Platform"/>
            <consortium name="The Broad Institute Genome Sequencing Center for Infectious Disease"/>
            <person name="Wu L."/>
            <person name="Ma J."/>
        </authorList>
    </citation>
    <scope>NUCLEOTIDE SEQUENCE [LARGE SCALE GENOMIC DNA]</scope>
    <source>
        <strain evidence="15 16">JCM 14942</strain>
    </source>
</reference>
<dbReference type="InterPro" id="IPR027383">
    <property type="entry name" value="Znf_put"/>
</dbReference>
<keyword evidence="3" id="KW-1003">Cell membrane</keyword>
<dbReference type="InterPro" id="IPR041916">
    <property type="entry name" value="Anti_sigma_zinc_sf"/>
</dbReference>
<dbReference type="PANTHER" id="PTHR37461">
    <property type="entry name" value="ANTI-SIGMA-K FACTOR RSKA"/>
    <property type="match status" value="1"/>
</dbReference>
<dbReference type="EMBL" id="BAAAOR010000014">
    <property type="protein sequence ID" value="GAA1514166.1"/>
    <property type="molecule type" value="Genomic_DNA"/>
</dbReference>
<evidence type="ECO:0000256" key="4">
    <source>
        <dbReference type="ARBA" id="ARBA00022692"/>
    </source>
</evidence>
<feature type="domain" description="Anti-sigma K factor RskA C-terminal" evidence="13">
    <location>
        <begin position="102"/>
        <end position="237"/>
    </location>
</feature>
<dbReference type="Proteomes" id="UP001500842">
    <property type="component" value="Unassembled WGS sequence"/>
</dbReference>
<protein>
    <recommendedName>
        <fullName evidence="10">Regulator of SigK</fullName>
    </recommendedName>
    <alternativeName>
        <fullName evidence="9">Sigma-K anti-sigma factor RskA</fullName>
    </alternativeName>
</protein>
<evidence type="ECO:0000256" key="3">
    <source>
        <dbReference type="ARBA" id="ARBA00022475"/>
    </source>
</evidence>
<evidence type="ECO:0000256" key="5">
    <source>
        <dbReference type="ARBA" id="ARBA00022989"/>
    </source>
</evidence>
<keyword evidence="16" id="KW-1185">Reference proteome</keyword>
<feature type="region of interest" description="Disordered" evidence="11">
    <location>
        <begin position="223"/>
        <end position="244"/>
    </location>
</feature>
<evidence type="ECO:0000256" key="6">
    <source>
        <dbReference type="ARBA" id="ARBA00023015"/>
    </source>
</evidence>
<dbReference type="InterPro" id="IPR051474">
    <property type="entry name" value="Anti-sigma-K/W_factor"/>
</dbReference>
<evidence type="ECO:0000256" key="2">
    <source>
        <dbReference type="ARBA" id="ARBA00004236"/>
    </source>
</evidence>
<evidence type="ECO:0000256" key="12">
    <source>
        <dbReference type="SAM" id="Phobius"/>
    </source>
</evidence>
<keyword evidence="4 12" id="KW-0812">Transmembrane</keyword>
<organism evidence="15 16">
    <name type="scientific">Nocardioides humi</name>
    <dbReference type="NCBI Taxonomy" id="449461"/>
    <lineage>
        <taxon>Bacteria</taxon>
        <taxon>Bacillati</taxon>
        <taxon>Actinomycetota</taxon>
        <taxon>Actinomycetes</taxon>
        <taxon>Propionibacteriales</taxon>
        <taxon>Nocardioidaceae</taxon>
        <taxon>Nocardioides</taxon>
    </lineage>
</organism>
<evidence type="ECO:0000256" key="9">
    <source>
        <dbReference type="ARBA" id="ARBA00029829"/>
    </source>
</evidence>
<keyword evidence="7 12" id="KW-0472">Membrane</keyword>
<dbReference type="Pfam" id="PF13490">
    <property type="entry name" value="zf-HC2"/>
    <property type="match status" value="1"/>
</dbReference>
<dbReference type="RefSeq" id="WP_344111828.1">
    <property type="nucleotide sequence ID" value="NZ_BAAAOR010000014.1"/>
</dbReference>
<evidence type="ECO:0000256" key="10">
    <source>
        <dbReference type="ARBA" id="ARBA00030803"/>
    </source>
</evidence>
<comment type="caution">
    <text evidence="15">The sequence shown here is derived from an EMBL/GenBank/DDBJ whole genome shotgun (WGS) entry which is preliminary data.</text>
</comment>
<name>A0ABN2AAP1_9ACTN</name>
<dbReference type="Gene3D" id="1.10.10.1320">
    <property type="entry name" value="Anti-sigma factor, zinc-finger domain"/>
    <property type="match status" value="1"/>
</dbReference>
<comment type="subcellular location">
    <subcellularLocation>
        <location evidence="2">Cell membrane</location>
    </subcellularLocation>
    <subcellularLocation>
        <location evidence="1">Membrane</location>
        <topology evidence="1">Single-pass membrane protein</topology>
    </subcellularLocation>
</comment>
<evidence type="ECO:0000313" key="16">
    <source>
        <dbReference type="Proteomes" id="UP001500842"/>
    </source>
</evidence>
<evidence type="ECO:0000259" key="14">
    <source>
        <dbReference type="Pfam" id="PF13490"/>
    </source>
</evidence>
<dbReference type="Pfam" id="PF10099">
    <property type="entry name" value="RskA_C"/>
    <property type="match status" value="1"/>
</dbReference>
<keyword evidence="8" id="KW-0804">Transcription</keyword>
<evidence type="ECO:0000256" key="1">
    <source>
        <dbReference type="ARBA" id="ARBA00004167"/>
    </source>
</evidence>
<proteinExistence type="predicted"/>
<keyword evidence="5 12" id="KW-1133">Transmembrane helix</keyword>
<dbReference type="PANTHER" id="PTHR37461:SF1">
    <property type="entry name" value="ANTI-SIGMA-K FACTOR RSKA"/>
    <property type="match status" value="1"/>
</dbReference>
<evidence type="ECO:0000256" key="7">
    <source>
        <dbReference type="ARBA" id="ARBA00023136"/>
    </source>
</evidence>
<sequence length="244" mass="25495">MSDHDQTQGWDVHALSGAYAVDALDDVERARFEAHLAQCADCREEVDGLREAAAALGTGDLVEPPAAVRDQVLAGIERIRPLPPLPTGGTVTALRRRTPLLLAVAAAVVLLLGVGLAWLQPWGEDGPQELTAAERILAAADARTVEKSFPDGSTAAIVISRSEGKALIRTTDMALAPDGKVYELWLQTPAGDMVPAGLMPDEPDTTYVLDGDASEATGVGITVEPDGGSPEPTSDPIALFALDS</sequence>
<evidence type="ECO:0000259" key="13">
    <source>
        <dbReference type="Pfam" id="PF10099"/>
    </source>
</evidence>
<keyword evidence="6" id="KW-0805">Transcription regulation</keyword>
<feature type="domain" description="Putative zinc-finger" evidence="14">
    <location>
        <begin position="11"/>
        <end position="43"/>
    </location>
</feature>
<evidence type="ECO:0000256" key="11">
    <source>
        <dbReference type="SAM" id="MobiDB-lite"/>
    </source>
</evidence>
<dbReference type="InterPro" id="IPR018764">
    <property type="entry name" value="RskA_C"/>
</dbReference>